<keyword evidence="4" id="KW-1185">Reference proteome</keyword>
<dbReference type="EMBL" id="CP001778">
    <property type="protein sequence ID" value="ADD44196.1"/>
    <property type="molecule type" value="Genomic_DNA"/>
</dbReference>
<evidence type="ECO:0000313" key="3">
    <source>
        <dbReference type="EMBL" id="ADD44196.1"/>
    </source>
</evidence>
<evidence type="ECO:0008006" key="5">
    <source>
        <dbReference type="Google" id="ProtNLM"/>
    </source>
</evidence>
<reference evidence="3 4" key="1">
    <citation type="journal article" date="2009" name="Stand. Genomic Sci.">
        <title>Complete genome sequence of Stackebrandtia nassauensis type strain (LLR-40K-21).</title>
        <authorList>
            <person name="Munk C."/>
            <person name="Lapidus A."/>
            <person name="Copeland A."/>
            <person name="Jando M."/>
            <person name="Mayilraj S."/>
            <person name="Glavina Del Rio T."/>
            <person name="Nolan M."/>
            <person name="Chen F."/>
            <person name="Lucas S."/>
            <person name="Tice H."/>
            <person name="Cheng J.F."/>
            <person name="Han C."/>
            <person name="Detter J.C."/>
            <person name="Bruce D."/>
            <person name="Goodwin L."/>
            <person name="Chain P."/>
            <person name="Pitluck S."/>
            <person name="Goker M."/>
            <person name="Ovchinikova G."/>
            <person name="Pati A."/>
            <person name="Ivanova N."/>
            <person name="Mavromatis K."/>
            <person name="Chen A."/>
            <person name="Palaniappan K."/>
            <person name="Land M."/>
            <person name="Hauser L."/>
            <person name="Chang Y.J."/>
            <person name="Jeffries C.D."/>
            <person name="Bristow J."/>
            <person name="Eisen J.A."/>
            <person name="Markowitz V."/>
            <person name="Hugenholtz P."/>
            <person name="Kyrpides N.C."/>
            <person name="Klenk H.P."/>
        </authorList>
    </citation>
    <scope>NUCLEOTIDE SEQUENCE [LARGE SCALE GENOMIC DNA]</scope>
    <source>
        <strain evidence="4">DSM 44728 / CIP 108903 / NRRL B-16338 / NBRC 102104 / LLR-40K-21</strain>
    </source>
</reference>
<evidence type="ECO:0000313" key="4">
    <source>
        <dbReference type="Proteomes" id="UP000000844"/>
    </source>
</evidence>
<keyword evidence="2" id="KW-0472">Membrane</keyword>
<name>D3Q6F3_STANL</name>
<feature type="transmembrane region" description="Helical" evidence="2">
    <location>
        <begin position="46"/>
        <end position="65"/>
    </location>
</feature>
<dbReference type="RefSeq" id="WP_013019767.1">
    <property type="nucleotide sequence ID" value="NC_013947.1"/>
</dbReference>
<keyword evidence="2" id="KW-1133">Transmembrane helix</keyword>
<proteinExistence type="predicted"/>
<accession>D3Q6F3</accession>
<dbReference type="OrthoDB" id="3218196at2"/>
<dbReference type="STRING" id="446470.Snas_4552"/>
<keyword evidence="2" id="KW-0812">Transmembrane</keyword>
<feature type="compositionally biased region" description="Polar residues" evidence="1">
    <location>
        <begin position="1"/>
        <end position="15"/>
    </location>
</feature>
<feature type="region of interest" description="Disordered" evidence="1">
    <location>
        <begin position="1"/>
        <end position="37"/>
    </location>
</feature>
<evidence type="ECO:0000256" key="1">
    <source>
        <dbReference type="SAM" id="MobiDB-lite"/>
    </source>
</evidence>
<gene>
    <name evidence="3" type="ordered locus">Snas_4552</name>
</gene>
<dbReference type="AlphaFoldDB" id="D3Q6F3"/>
<dbReference type="KEGG" id="sna:Snas_4552"/>
<dbReference type="HOGENOM" id="CLU_038241_1_0_11"/>
<sequence length="454" mass="47990">MTAVPTTGAGTSHSPTPGPSIPEPATRERGLAGTSGRLLRNTPGRFTIALVAMLSFISVFGIAAITDTSSRSISIDEASGQQGRMAIAAFDMYRSLSDADAAITATFLPGQSERADLNKDYQTGVRSASTAVTTLSAQAANKKQADLVAELSAAMPIYTGLVETARSYHRQGLPLGLAYLRDASALAQEDMLPKLKKLQSTSMSELGGAKDDAAGFPWIATVLGVGALAVLGYAQWRVAKRTNRVLNIGMATATVLMLVMGGWSVVSWVNAAGHIETGHDSGTQPLSLLSQAHIDVQRARSDEALTLIAQGGNVDYEAEYKDIMKRLLGENGTLAQLDKSYDDARLSEYVDKARTAAEEWNDAHKTLREADDKGDFATAVESATGDEDGQAGKAFNALDDVLTSANARAAEHFTRETEAAGNALYLTVPGFAVLTVVAMIAAAAGIQRRISEYR</sequence>
<organism evidence="3 4">
    <name type="scientific">Stackebrandtia nassauensis (strain DSM 44728 / CIP 108903 / NRRL B-16338 / NBRC 102104 / LLR-40K-21)</name>
    <dbReference type="NCBI Taxonomy" id="446470"/>
    <lineage>
        <taxon>Bacteria</taxon>
        <taxon>Bacillati</taxon>
        <taxon>Actinomycetota</taxon>
        <taxon>Actinomycetes</taxon>
        <taxon>Glycomycetales</taxon>
        <taxon>Glycomycetaceae</taxon>
        <taxon>Stackebrandtia</taxon>
    </lineage>
</organism>
<dbReference type="eggNOG" id="COG5278">
    <property type="taxonomic scope" value="Bacteria"/>
</dbReference>
<dbReference type="Proteomes" id="UP000000844">
    <property type="component" value="Chromosome"/>
</dbReference>
<feature type="transmembrane region" description="Helical" evidence="2">
    <location>
        <begin position="423"/>
        <end position="446"/>
    </location>
</feature>
<feature type="transmembrane region" description="Helical" evidence="2">
    <location>
        <begin position="245"/>
        <end position="266"/>
    </location>
</feature>
<protein>
    <recommendedName>
        <fullName evidence="5">Secreted protein</fullName>
    </recommendedName>
</protein>
<evidence type="ECO:0000256" key="2">
    <source>
        <dbReference type="SAM" id="Phobius"/>
    </source>
</evidence>
<feature type="transmembrane region" description="Helical" evidence="2">
    <location>
        <begin position="215"/>
        <end position="233"/>
    </location>
</feature>